<name>A0ABR6BPL5_9PSEU</name>
<accession>A0ABR6BPL5</accession>
<protein>
    <submittedName>
        <fullName evidence="1">Uncharacterized protein</fullName>
    </submittedName>
</protein>
<keyword evidence="2" id="KW-1185">Reference proteome</keyword>
<evidence type="ECO:0000313" key="1">
    <source>
        <dbReference type="EMBL" id="MBA8928843.1"/>
    </source>
</evidence>
<organism evidence="1 2">
    <name type="scientific">Kutzneria viridogrisea</name>
    <dbReference type="NCBI Taxonomy" id="47990"/>
    <lineage>
        <taxon>Bacteria</taxon>
        <taxon>Bacillati</taxon>
        <taxon>Actinomycetota</taxon>
        <taxon>Actinomycetes</taxon>
        <taxon>Pseudonocardiales</taxon>
        <taxon>Pseudonocardiaceae</taxon>
        <taxon>Kutzneria</taxon>
    </lineage>
</organism>
<dbReference type="Proteomes" id="UP000517916">
    <property type="component" value="Unassembled WGS sequence"/>
</dbReference>
<reference evidence="1 2" key="1">
    <citation type="submission" date="2020-08" db="EMBL/GenBank/DDBJ databases">
        <title>Genomic Encyclopedia of Archaeal and Bacterial Type Strains, Phase II (KMG-II): from individual species to whole genera.</title>
        <authorList>
            <person name="Goeker M."/>
        </authorList>
    </citation>
    <scope>NUCLEOTIDE SEQUENCE [LARGE SCALE GENOMIC DNA]</scope>
    <source>
        <strain evidence="1 2">DSM 43850</strain>
    </source>
</reference>
<dbReference type="EMBL" id="JACJID010000004">
    <property type="protein sequence ID" value="MBA8928843.1"/>
    <property type="molecule type" value="Genomic_DNA"/>
</dbReference>
<evidence type="ECO:0000313" key="2">
    <source>
        <dbReference type="Proteomes" id="UP000517916"/>
    </source>
</evidence>
<gene>
    <name evidence="1" type="ORF">BC739_006060</name>
</gene>
<proteinExistence type="predicted"/>
<comment type="caution">
    <text evidence="1">The sequence shown here is derived from an EMBL/GenBank/DDBJ whole genome shotgun (WGS) entry which is preliminary data.</text>
</comment>
<sequence>MTVPKPVIDRYRRNACPPTASATSSHLISLTLAHDDANLKGKRQATGAGTDPVGPQ</sequence>